<evidence type="ECO:0000256" key="1">
    <source>
        <dbReference type="SAM" id="Phobius"/>
    </source>
</evidence>
<dbReference type="EMBL" id="AQGV01000015">
    <property type="protein sequence ID" value="MBE0371042.1"/>
    <property type="molecule type" value="Genomic_DNA"/>
</dbReference>
<dbReference type="Proteomes" id="UP000615755">
    <property type="component" value="Unassembled WGS sequence"/>
</dbReference>
<dbReference type="RefSeq" id="WP_192510054.1">
    <property type="nucleotide sequence ID" value="NZ_AQGV01000015.1"/>
</dbReference>
<keyword evidence="1" id="KW-0812">Transmembrane</keyword>
<comment type="caution">
    <text evidence="2">The sequence shown here is derived from an EMBL/GenBank/DDBJ whole genome shotgun (WGS) entry which is preliminary data.</text>
</comment>
<protein>
    <recommendedName>
        <fullName evidence="4">CHASE3 domain-containing protein</fullName>
    </recommendedName>
</protein>
<evidence type="ECO:0000313" key="2">
    <source>
        <dbReference type="EMBL" id="MBE0371042.1"/>
    </source>
</evidence>
<keyword evidence="1" id="KW-1133">Transmembrane helix</keyword>
<keyword evidence="1" id="KW-0472">Membrane</keyword>
<proteinExistence type="predicted"/>
<reference evidence="2 3" key="1">
    <citation type="submission" date="2015-03" db="EMBL/GenBank/DDBJ databases">
        <title>Genome sequence of Pseudoalteromonas aurantia.</title>
        <authorList>
            <person name="Xie B.-B."/>
            <person name="Rong J.-C."/>
            <person name="Qin Q.-L."/>
            <person name="Zhang Y.-Z."/>
        </authorList>
    </citation>
    <scope>NUCLEOTIDE SEQUENCE [LARGE SCALE GENOMIC DNA]</scope>
    <source>
        <strain evidence="2 3">208</strain>
    </source>
</reference>
<evidence type="ECO:0000313" key="3">
    <source>
        <dbReference type="Proteomes" id="UP000615755"/>
    </source>
</evidence>
<name>A0ABR9EK11_9GAMM</name>
<sequence>MNDKKFQLYQLSVIFSMIFALVGFSYNIWRLESTETNNNIRVACFETLKELASLEQIIYYAYYDQDKVEGNPRKGWIKVGLINDFSALTSTDIEKSAANLEQVWRDNWPQLHEDKIAVDKIVLNIDKVRDEIKVVLSKLD</sequence>
<feature type="transmembrane region" description="Helical" evidence="1">
    <location>
        <begin position="6"/>
        <end position="29"/>
    </location>
</feature>
<accession>A0ABR9EK11</accession>
<organism evidence="2 3">
    <name type="scientific">Pseudoalteromonas aurantia 208</name>
    <dbReference type="NCBI Taxonomy" id="1314867"/>
    <lineage>
        <taxon>Bacteria</taxon>
        <taxon>Pseudomonadati</taxon>
        <taxon>Pseudomonadota</taxon>
        <taxon>Gammaproteobacteria</taxon>
        <taxon>Alteromonadales</taxon>
        <taxon>Pseudoalteromonadaceae</taxon>
        <taxon>Pseudoalteromonas</taxon>
    </lineage>
</organism>
<gene>
    <name evidence="2" type="ORF">PAUR_b1204</name>
</gene>
<evidence type="ECO:0008006" key="4">
    <source>
        <dbReference type="Google" id="ProtNLM"/>
    </source>
</evidence>
<keyword evidence="3" id="KW-1185">Reference proteome</keyword>